<reference evidence="3" key="1">
    <citation type="journal article" date="2023" name="bioRxiv">
        <title>Scaffold-level genome assemblies of two parasitoid biocontrol wasps reveal the parthenogenesis mechanism and an associated novel virus.</title>
        <authorList>
            <person name="Inwood S."/>
            <person name="Skelly J."/>
            <person name="Guhlin J."/>
            <person name="Harrop T."/>
            <person name="Goldson S."/>
            <person name="Dearden P."/>
        </authorList>
    </citation>
    <scope>NUCLEOTIDE SEQUENCE</scope>
    <source>
        <strain evidence="3">Lincoln</strain>
        <tissue evidence="3">Whole body</tissue>
    </source>
</reference>
<sequence length="170" mass="19068">MQQHHQQFFIVSFVLCSIIAVSFAAPTHYDQRQDGKLNVHANLENFVIIIAPISDTPSTSSQAPPDLTEFSLSGLLEAFESRKNLLQNNKLEHKNEKKNIEAIPEVLQNYSINEEEHSKETRSLKTKPAKKKVTGTTELTLIGDGIENCGPGRFRDRSGICQFDNSSKNQ</sequence>
<gene>
    <name evidence="3" type="ORF">PV327_007797</name>
</gene>
<organism evidence="3 4">
    <name type="scientific">Microctonus hyperodae</name>
    <name type="common">Parasitoid wasp</name>
    <dbReference type="NCBI Taxonomy" id="165561"/>
    <lineage>
        <taxon>Eukaryota</taxon>
        <taxon>Metazoa</taxon>
        <taxon>Ecdysozoa</taxon>
        <taxon>Arthropoda</taxon>
        <taxon>Hexapoda</taxon>
        <taxon>Insecta</taxon>
        <taxon>Pterygota</taxon>
        <taxon>Neoptera</taxon>
        <taxon>Endopterygota</taxon>
        <taxon>Hymenoptera</taxon>
        <taxon>Apocrita</taxon>
        <taxon>Ichneumonoidea</taxon>
        <taxon>Braconidae</taxon>
        <taxon>Euphorinae</taxon>
        <taxon>Microctonus</taxon>
    </lineage>
</organism>
<comment type="caution">
    <text evidence="3">The sequence shown here is derived from an EMBL/GenBank/DDBJ whole genome shotgun (WGS) entry which is preliminary data.</text>
</comment>
<dbReference type="EMBL" id="JAQQBR010000004">
    <property type="protein sequence ID" value="KAK0178961.1"/>
    <property type="molecule type" value="Genomic_DNA"/>
</dbReference>
<evidence type="ECO:0000313" key="3">
    <source>
        <dbReference type="EMBL" id="KAK0178961.1"/>
    </source>
</evidence>
<feature type="signal peptide" evidence="2">
    <location>
        <begin position="1"/>
        <end position="24"/>
    </location>
</feature>
<dbReference type="Proteomes" id="UP001168972">
    <property type="component" value="Unassembled WGS sequence"/>
</dbReference>
<keyword evidence="1" id="KW-0175">Coiled coil</keyword>
<protein>
    <submittedName>
        <fullName evidence="3">Uncharacterized protein</fullName>
    </submittedName>
</protein>
<evidence type="ECO:0000256" key="2">
    <source>
        <dbReference type="SAM" id="SignalP"/>
    </source>
</evidence>
<feature type="chain" id="PRO_5041263181" evidence="2">
    <location>
        <begin position="25"/>
        <end position="170"/>
    </location>
</feature>
<evidence type="ECO:0000313" key="4">
    <source>
        <dbReference type="Proteomes" id="UP001168972"/>
    </source>
</evidence>
<evidence type="ECO:0000256" key="1">
    <source>
        <dbReference type="SAM" id="Coils"/>
    </source>
</evidence>
<keyword evidence="2" id="KW-0732">Signal</keyword>
<accession>A0AA39KZ32</accession>
<proteinExistence type="predicted"/>
<feature type="coiled-coil region" evidence="1">
    <location>
        <begin position="76"/>
        <end position="103"/>
    </location>
</feature>
<keyword evidence="4" id="KW-1185">Reference proteome</keyword>
<reference evidence="3" key="2">
    <citation type="submission" date="2023-03" db="EMBL/GenBank/DDBJ databases">
        <authorList>
            <person name="Inwood S.N."/>
            <person name="Skelly J.G."/>
            <person name="Guhlin J."/>
            <person name="Harrop T.W.R."/>
            <person name="Goldson S.G."/>
            <person name="Dearden P.K."/>
        </authorList>
    </citation>
    <scope>NUCLEOTIDE SEQUENCE</scope>
    <source>
        <strain evidence="3">Lincoln</strain>
        <tissue evidence="3">Whole body</tissue>
    </source>
</reference>
<dbReference type="AlphaFoldDB" id="A0AA39KZ32"/>
<name>A0AA39KZ32_MICHY</name>